<dbReference type="GO" id="GO:0006121">
    <property type="term" value="P:mitochondrial electron transport, succinate to ubiquinone"/>
    <property type="evidence" value="ECO:0007669"/>
    <property type="project" value="TreeGrafter"/>
</dbReference>
<dbReference type="SUPFAM" id="SSF56425">
    <property type="entry name" value="Succinate dehydrogenase/fumarate reductase flavoprotein, catalytic domain"/>
    <property type="match status" value="1"/>
</dbReference>
<name>A0A8J8NVW9_HALGN</name>
<dbReference type="NCBIfam" id="TIGR01812">
    <property type="entry name" value="sdhA_frdA_Gneg"/>
    <property type="match status" value="1"/>
</dbReference>
<keyword evidence="12" id="KW-0496">Mitochondrion</keyword>
<dbReference type="GO" id="GO:0050660">
    <property type="term" value="F:flavin adenine dinucleotide binding"/>
    <property type="evidence" value="ECO:0007669"/>
    <property type="project" value="InterPro"/>
</dbReference>
<feature type="domain" description="Fumarate reductase/succinate dehydrogenase flavoprotein-like C-terminal" evidence="24">
    <location>
        <begin position="494"/>
        <end position="629"/>
    </location>
</feature>
<feature type="binding site" evidence="18">
    <location>
        <position position="256"/>
    </location>
    <ligand>
        <name>FAD</name>
        <dbReference type="ChEBI" id="CHEBI:57692"/>
    </ligand>
</feature>
<dbReference type="Gene3D" id="1.20.58.100">
    <property type="entry name" value="Fumarate reductase/succinate dehydrogenase flavoprotein-like, C-terminal domain"/>
    <property type="match status" value="1"/>
</dbReference>
<evidence type="ECO:0000256" key="12">
    <source>
        <dbReference type="ARBA" id="ARBA00023128"/>
    </source>
</evidence>
<protein>
    <recommendedName>
        <fullName evidence="21">Succinate dehydrogenase [ubiquinone] flavoprotein subunit, mitochondrial</fullName>
        <ecNumber evidence="21">1.3.5.1</ecNumber>
    </recommendedName>
</protein>
<dbReference type="AlphaFoldDB" id="A0A8J8NVW9"/>
<evidence type="ECO:0000259" key="24">
    <source>
        <dbReference type="Pfam" id="PF02910"/>
    </source>
</evidence>
<evidence type="ECO:0000313" key="26">
    <source>
        <dbReference type="Proteomes" id="UP000785679"/>
    </source>
</evidence>
<keyword evidence="6 18" id="KW-0285">Flavoprotein</keyword>
<dbReference type="Pfam" id="PF02910">
    <property type="entry name" value="Succ_DH_flav_C"/>
    <property type="match status" value="1"/>
</dbReference>
<evidence type="ECO:0000256" key="5">
    <source>
        <dbReference type="ARBA" id="ARBA00022532"/>
    </source>
</evidence>
<evidence type="ECO:0000256" key="17">
    <source>
        <dbReference type="PIRSR" id="PIRSR611281-2"/>
    </source>
</evidence>
<feature type="active site" description="Proton acceptor" evidence="16">
    <location>
        <position position="321"/>
    </location>
</feature>
<feature type="binding site" evidence="20">
    <location>
        <position position="388"/>
    </location>
    <ligand>
        <name>FAD</name>
        <dbReference type="ChEBI" id="CHEBI:57692"/>
    </ligand>
</feature>
<feature type="modified residue" description="Tele-8alpha-FAD histidine" evidence="19">
    <location>
        <position position="80"/>
    </location>
</feature>
<comment type="function">
    <text evidence="15 21">Flavoprotein (FP) subunit of succinate dehydrogenase (SDH) that is involved in complex II of the mitochondrial electron transport chain and is responsible for transferring electrons from succinate to ubiquinone (coenzyme Q).</text>
</comment>
<dbReference type="FunFam" id="3.50.50.60:FF:000482">
    <property type="entry name" value="Succinate dehydrogenase complex, subunit A, flavoprotein (Fp)"/>
    <property type="match status" value="1"/>
</dbReference>
<comment type="pathway">
    <text evidence="2 21">Carbohydrate metabolism; tricarboxylic acid cycle; fumarate from succinate (eukaryal route): step 1/1.</text>
</comment>
<dbReference type="UniPathway" id="UPA00223">
    <property type="reaction ID" value="UER01006"/>
</dbReference>
<feature type="binding site" evidence="17">
    <location>
        <position position="433"/>
    </location>
    <ligand>
        <name>substrate</name>
    </ligand>
</feature>
<evidence type="ECO:0000256" key="3">
    <source>
        <dbReference type="ARBA" id="ARBA00008040"/>
    </source>
</evidence>
<dbReference type="NCBIfam" id="TIGR01816">
    <property type="entry name" value="sdhA_forward"/>
    <property type="match status" value="1"/>
</dbReference>
<evidence type="ECO:0000256" key="4">
    <source>
        <dbReference type="ARBA" id="ARBA00022448"/>
    </source>
</evidence>
<evidence type="ECO:0000256" key="2">
    <source>
        <dbReference type="ARBA" id="ARBA00004788"/>
    </source>
</evidence>
<dbReference type="InterPro" id="IPR003953">
    <property type="entry name" value="FAD-dep_OxRdtase_2_FAD-bd"/>
</dbReference>
<dbReference type="InterPro" id="IPR014006">
    <property type="entry name" value="Succ_Dhase_FrdA_Gneg"/>
</dbReference>
<dbReference type="EMBL" id="RRYP01004276">
    <property type="protein sequence ID" value="TNV83002.1"/>
    <property type="molecule type" value="Genomic_DNA"/>
</dbReference>
<dbReference type="GO" id="GO:0005743">
    <property type="term" value="C:mitochondrial inner membrane"/>
    <property type="evidence" value="ECO:0007669"/>
    <property type="project" value="UniProtKB-SubCell"/>
</dbReference>
<gene>
    <name evidence="25" type="ORF">FGO68_gene7541</name>
</gene>
<keyword evidence="4 21" id="KW-0813">Transport</keyword>
<evidence type="ECO:0000256" key="8">
    <source>
        <dbReference type="ARBA" id="ARBA00022827"/>
    </source>
</evidence>
<evidence type="ECO:0000256" key="1">
    <source>
        <dbReference type="ARBA" id="ARBA00004443"/>
    </source>
</evidence>
<dbReference type="FunFam" id="1.20.58.100:FF:000001">
    <property type="entry name" value="Succinate dehydrogenase flavoprotein subunit (SdhA)"/>
    <property type="match status" value="1"/>
</dbReference>
<dbReference type="Gene3D" id="4.10.80.40">
    <property type="entry name" value="succinate dehydrogenase protein domain"/>
    <property type="match status" value="1"/>
</dbReference>
<dbReference type="Proteomes" id="UP000785679">
    <property type="component" value="Unassembled WGS sequence"/>
</dbReference>
<feature type="binding site" evidence="17">
    <location>
        <position position="289"/>
    </location>
    <ligand>
        <name>substrate</name>
    </ligand>
</feature>
<dbReference type="InterPro" id="IPR036188">
    <property type="entry name" value="FAD/NAD-bd_sf"/>
</dbReference>
<evidence type="ECO:0000256" key="21">
    <source>
        <dbReference type="RuleBase" id="RU362051"/>
    </source>
</evidence>
<evidence type="ECO:0000256" key="10">
    <source>
        <dbReference type="ARBA" id="ARBA00022982"/>
    </source>
</evidence>
<comment type="caution">
    <text evidence="25">The sequence shown here is derived from an EMBL/GenBank/DDBJ whole genome shotgun (WGS) entry which is preliminary data.</text>
</comment>
<sequence>MTLAARQTSTQAKRSFSHVISNRAPESQGQERIGNYTVIDHTYDAIVVGAGGAGLRAAFGLAEAGFKTACLSKLFPTRSHTVAAQGGINAALGNMHEDDWRWHFYDTVKGSDWLGDQDAIHYMTREAPDAILELESYGMPFSRTKEGKIYQRAFGGQSRNFGNGGQAYRCCAVADRTGHSMLHTLFGRALGYDCIFFVEYFALDLIMDGEECRGVMAYNMADGTIHRMRANQTILATGGYGRAYFSCTSAHTCTGDGGAMAIRAGLPLEDPEFVQFHPTGIYGAGCLMTEGCRGEGGILRNSNGERFMERYAPNAKDLASRDVVSRAMTMEIIEGRGVGPEKDHIYLHLNHLPPDTLKERLPGISETAHIFAGVDVTKEPIPVVPTVHYNMGGVPTNYKTQVITKGADGKDQIVNGLLAAGEVACASVHGANRLGANSLLDLVIFGRAAAHTTIDHFKPGQTQKELPKNAGEETISKLDKIRYSKGTEPTAKIRLAMQKTMQRHAAVFRRQDLLEEGVKKVQEISEMYQHIGITDRGNIWNTDLIEALELENLLLQAKMTIVAAENRKESRGAHARDDFPDRDDKEWMKHTLVWLDGVASHPKIDYRAVVTHTLDAKEVETVPPKKRVY</sequence>
<keyword evidence="7" id="KW-0999">Mitochondrion inner membrane</keyword>
<evidence type="ECO:0000256" key="7">
    <source>
        <dbReference type="ARBA" id="ARBA00022792"/>
    </source>
</evidence>
<evidence type="ECO:0000256" key="15">
    <source>
        <dbReference type="ARBA" id="ARBA00059077"/>
    </source>
</evidence>
<reference evidence="25" key="1">
    <citation type="submission" date="2019-06" db="EMBL/GenBank/DDBJ databases">
        <authorList>
            <person name="Zheng W."/>
        </authorList>
    </citation>
    <scope>NUCLEOTIDE SEQUENCE</scope>
    <source>
        <strain evidence="25">QDHG01</strain>
    </source>
</reference>
<feature type="binding site" evidence="18">
    <location>
        <begin position="72"/>
        <end position="87"/>
    </location>
    <ligand>
        <name>FAD</name>
        <dbReference type="ChEBI" id="CHEBI:57692"/>
    </ligand>
</feature>
<proteinExistence type="inferred from homology"/>
<dbReference type="InterPro" id="IPR011281">
    <property type="entry name" value="Succ_DH_flav_su_fwd"/>
</dbReference>
<keyword evidence="8 18" id="KW-0274">FAD</keyword>
<comment type="subcellular location">
    <subcellularLocation>
        <location evidence="1 21">Mitochondrion inner membrane</location>
        <topology evidence="1 21">Peripheral membrane protein</topology>
        <orientation evidence="1 21">Matrix side</orientation>
    </subcellularLocation>
</comment>
<keyword evidence="26" id="KW-1185">Reference proteome</keyword>
<evidence type="ECO:0000256" key="9">
    <source>
        <dbReference type="ARBA" id="ARBA00022946"/>
    </source>
</evidence>
<dbReference type="EC" id="1.3.5.1" evidence="21"/>
<dbReference type="InterPro" id="IPR015939">
    <property type="entry name" value="Fum_Rdtase/Succ_DH_flav-like_C"/>
</dbReference>
<feature type="binding site" evidence="18">
    <location>
        <position position="422"/>
    </location>
    <ligand>
        <name>FAD</name>
        <dbReference type="ChEBI" id="CHEBI:57692"/>
    </ligand>
</feature>
<evidence type="ECO:0000256" key="11">
    <source>
        <dbReference type="ARBA" id="ARBA00023002"/>
    </source>
</evidence>
<dbReference type="OrthoDB" id="71672at2759"/>
<dbReference type="InterPro" id="IPR037099">
    <property type="entry name" value="Fum_R/Succ_DH_flav-like_C_sf"/>
</dbReference>
<dbReference type="PANTHER" id="PTHR11632">
    <property type="entry name" value="SUCCINATE DEHYDROGENASE 2 FLAVOPROTEIN SUBUNIT"/>
    <property type="match status" value="1"/>
</dbReference>
<feature type="binding site" evidence="18">
    <location>
        <begin position="49"/>
        <end position="54"/>
    </location>
    <ligand>
        <name>FAD</name>
        <dbReference type="ChEBI" id="CHEBI:57692"/>
    </ligand>
</feature>
<comment type="cofactor">
    <cofactor evidence="18">
        <name>FAD</name>
        <dbReference type="ChEBI" id="CHEBI:57692"/>
    </cofactor>
    <text evidence="18">Flavinylated by SdhE, about 5% flavinylation occurs in the absence of SdhE.</text>
</comment>
<evidence type="ECO:0000313" key="25">
    <source>
        <dbReference type="EMBL" id="TNV83002.1"/>
    </source>
</evidence>
<dbReference type="FunFam" id="3.90.700.10:FF:000001">
    <property type="entry name" value="Mitochondrial succinate dehydrogenase flavoprotein subunit"/>
    <property type="match status" value="1"/>
</dbReference>
<dbReference type="PANTHER" id="PTHR11632:SF51">
    <property type="entry name" value="SUCCINATE DEHYDROGENASE [UBIQUINONE] FLAVOPROTEIN SUBUNIT, MITOCHONDRIAL"/>
    <property type="match status" value="1"/>
</dbReference>
<feature type="region of interest" description="Disordered" evidence="22">
    <location>
        <begin position="1"/>
        <end position="28"/>
    </location>
</feature>
<feature type="domain" description="FAD-dependent oxidoreductase 2 FAD-binding" evidence="23">
    <location>
        <begin position="44"/>
        <end position="439"/>
    </location>
</feature>
<evidence type="ECO:0000256" key="6">
    <source>
        <dbReference type="ARBA" id="ARBA00022630"/>
    </source>
</evidence>
<dbReference type="GO" id="GO:0006099">
    <property type="term" value="P:tricarboxylic acid cycle"/>
    <property type="evidence" value="ECO:0007669"/>
    <property type="project" value="UniProtKB-UniPathway"/>
</dbReference>
<dbReference type="SUPFAM" id="SSF46977">
    <property type="entry name" value="Succinate dehydrogenase/fumarate reductase flavoprotein C-terminal domain"/>
    <property type="match status" value="1"/>
</dbReference>
<evidence type="ECO:0000256" key="13">
    <source>
        <dbReference type="ARBA" id="ARBA00023136"/>
    </source>
</evidence>
<keyword evidence="10 21" id="KW-0249">Electron transport</keyword>
<feature type="binding site" evidence="17">
    <location>
        <position position="388"/>
    </location>
    <ligand>
        <name>substrate</name>
    </ligand>
</feature>
<keyword evidence="11 21" id="KW-0560">Oxidoreductase</keyword>
<dbReference type="FunFam" id="4.10.80.40:FF:000002">
    <property type="entry name" value="Succinate dehydrogenase [ubiquinone] flavoprotein subunit, mitochondrial"/>
    <property type="match status" value="1"/>
</dbReference>
<evidence type="ECO:0000259" key="23">
    <source>
        <dbReference type="Pfam" id="PF00890"/>
    </source>
</evidence>
<evidence type="ECO:0000256" key="20">
    <source>
        <dbReference type="PIRSR" id="PIRSR630664-51"/>
    </source>
</evidence>
<dbReference type="InterPro" id="IPR003952">
    <property type="entry name" value="FRD_SDH_FAD_BS"/>
</dbReference>
<accession>A0A8J8NVW9</accession>
<keyword evidence="9 21" id="KW-0809">Transit peptide</keyword>
<feature type="binding site" evidence="17">
    <location>
        <position position="277"/>
    </location>
    <ligand>
        <name>substrate</name>
    </ligand>
</feature>
<dbReference type="InterPro" id="IPR030664">
    <property type="entry name" value="SdhA/FrdA/AprA"/>
</dbReference>
<comment type="similarity">
    <text evidence="3 21">Belongs to the FAD-dependent oxidoreductase 2 family. FRD/SDH subfamily.</text>
</comment>
<dbReference type="GO" id="GO:0008177">
    <property type="term" value="F:succinate dehydrogenase (quinone) activity"/>
    <property type="evidence" value="ECO:0007669"/>
    <property type="project" value="UniProtKB-EC"/>
</dbReference>
<dbReference type="Gene3D" id="3.50.50.60">
    <property type="entry name" value="FAD/NAD(P)-binding domain"/>
    <property type="match status" value="1"/>
</dbReference>
<dbReference type="InterPro" id="IPR027477">
    <property type="entry name" value="Succ_DH/fumarate_Rdtase_cat_sf"/>
</dbReference>
<evidence type="ECO:0000256" key="16">
    <source>
        <dbReference type="PIRSR" id="PIRSR000171-1"/>
    </source>
</evidence>
<keyword evidence="13 21" id="KW-0472">Membrane</keyword>
<organism evidence="25 26">
    <name type="scientific">Halteria grandinella</name>
    <dbReference type="NCBI Taxonomy" id="5974"/>
    <lineage>
        <taxon>Eukaryota</taxon>
        <taxon>Sar</taxon>
        <taxon>Alveolata</taxon>
        <taxon>Ciliophora</taxon>
        <taxon>Intramacronucleata</taxon>
        <taxon>Spirotrichea</taxon>
        <taxon>Stichotrichia</taxon>
        <taxon>Sporadotrichida</taxon>
        <taxon>Halteriidae</taxon>
        <taxon>Halteria</taxon>
    </lineage>
</organism>
<dbReference type="Pfam" id="PF00890">
    <property type="entry name" value="FAD_binding_2"/>
    <property type="match status" value="1"/>
</dbReference>
<dbReference type="PROSITE" id="PS00504">
    <property type="entry name" value="FRD_SDH_FAD_BINDING"/>
    <property type="match status" value="1"/>
</dbReference>
<dbReference type="SUPFAM" id="SSF51905">
    <property type="entry name" value="FAD/NAD(P)-binding domain"/>
    <property type="match status" value="1"/>
</dbReference>
<feature type="binding site" evidence="18">
    <location>
        <begin position="438"/>
        <end position="439"/>
    </location>
    <ligand>
        <name>FAD</name>
        <dbReference type="ChEBI" id="CHEBI:57692"/>
    </ligand>
</feature>
<comment type="catalytic activity">
    <reaction evidence="14 21">
        <text>a quinone + succinate = fumarate + a quinol</text>
        <dbReference type="Rhea" id="RHEA:40523"/>
        <dbReference type="ChEBI" id="CHEBI:24646"/>
        <dbReference type="ChEBI" id="CHEBI:29806"/>
        <dbReference type="ChEBI" id="CHEBI:30031"/>
        <dbReference type="ChEBI" id="CHEBI:132124"/>
        <dbReference type="EC" id="1.3.5.1"/>
    </reaction>
</comment>
<evidence type="ECO:0000256" key="14">
    <source>
        <dbReference type="ARBA" id="ARBA00049220"/>
    </source>
</evidence>
<evidence type="ECO:0000256" key="18">
    <source>
        <dbReference type="PIRSR" id="PIRSR611281-3"/>
    </source>
</evidence>
<evidence type="ECO:0000256" key="22">
    <source>
        <dbReference type="SAM" id="MobiDB-lite"/>
    </source>
</evidence>
<dbReference type="Gene3D" id="3.90.700.10">
    <property type="entry name" value="Succinate dehydrogenase/fumarate reductase flavoprotein, catalytic domain"/>
    <property type="match status" value="1"/>
</dbReference>
<dbReference type="PIRSF" id="PIRSF000171">
    <property type="entry name" value="SDHA_APRA_LASPO"/>
    <property type="match status" value="1"/>
</dbReference>
<evidence type="ECO:0000256" key="19">
    <source>
        <dbReference type="PIRSR" id="PIRSR611281-4"/>
    </source>
</evidence>
<dbReference type="GO" id="GO:0009055">
    <property type="term" value="F:electron transfer activity"/>
    <property type="evidence" value="ECO:0007669"/>
    <property type="project" value="TreeGrafter"/>
</dbReference>
<keyword evidence="5 21" id="KW-0816">Tricarboxylic acid cycle</keyword>